<evidence type="ECO:0000259" key="8">
    <source>
        <dbReference type="Pfam" id="PF09115"/>
    </source>
</evidence>
<evidence type="ECO:0000313" key="9">
    <source>
        <dbReference type="EMBL" id="MFL0247626.1"/>
    </source>
</evidence>
<evidence type="ECO:0000256" key="2">
    <source>
        <dbReference type="ARBA" id="ARBA00014363"/>
    </source>
</evidence>
<dbReference type="GO" id="GO:0003887">
    <property type="term" value="F:DNA-directed DNA polymerase activity"/>
    <property type="evidence" value="ECO:0007669"/>
    <property type="project" value="UniProtKB-EC"/>
</dbReference>
<protein>
    <recommendedName>
        <fullName evidence="2">DNA polymerase III subunit delta'</fullName>
        <ecNumber evidence="1">2.7.7.7</ecNumber>
    </recommendedName>
</protein>
<keyword evidence="3 9" id="KW-0808">Transferase</keyword>
<keyword evidence="5" id="KW-0235">DNA replication</keyword>
<dbReference type="SUPFAM" id="SSF52540">
    <property type="entry name" value="P-loop containing nucleoside triphosphate hydrolases"/>
    <property type="match status" value="1"/>
</dbReference>
<dbReference type="EC" id="2.7.7.7" evidence="1"/>
<dbReference type="EMBL" id="JBJHZZ010000008">
    <property type="protein sequence ID" value="MFL0247626.1"/>
    <property type="molecule type" value="Genomic_DNA"/>
</dbReference>
<evidence type="ECO:0000256" key="6">
    <source>
        <dbReference type="ARBA" id="ARBA00022932"/>
    </source>
</evidence>
<dbReference type="Pfam" id="PF09115">
    <property type="entry name" value="DNApol3-delta_C"/>
    <property type="match status" value="1"/>
</dbReference>
<evidence type="ECO:0000313" key="10">
    <source>
        <dbReference type="Proteomes" id="UP001623591"/>
    </source>
</evidence>
<gene>
    <name evidence="9" type="ORF">ACJDUG_11665</name>
</gene>
<feature type="domain" description="DNA polymerase III delta subunit C-terminal" evidence="8">
    <location>
        <begin position="197"/>
        <end position="312"/>
    </location>
</feature>
<evidence type="ECO:0000256" key="1">
    <source>
        <dbReference type="ARBA" id="ARBA00012417"/>
    </source>
</evidence>
<name>A0ABW8T4Z2_9CLOT</name>
<dbReference type="Gene3D" id="1.20.272.10">
    <property type="match status" value="1"/>
</dbReference>
<dbReference type="CDD" id="cd00009">
    <property type="entry name" value="AAA"/>
    <property type="match status" value="1"/>
</dbReference>
<dbReference type="Proteomes" id="UP001623591">
    <property type="component" value="Unassembled WGS sequence"/>
</dbReference>
<comment type="caution">
    <text evidence="9">The sequence shown here is derived from an EMBL/GenBank/DDBJ whole genome shotgun (WGS) entry which is preliminary data.</text>
</comment>
<dbReference type="NCBIfam" id="NF004047">
    <property type="entry name" value="PRK05564.1"/>
    <property type="match status" value="1"/>
</dbReference>
<dbReference type="InterPro" id="IPR050238">
    <property type="entry name" value="DNA_Rep/Repair_Clamp_Loader"/>
</dbReference>
<organism evidence="9 10">
    <name type="scientific">Candidatus Clostridium stratigraminis</name>
    <dbReference type="NCBI Taxonomy" id="3381661"/>
    <lineage>
        <taxon>Bacteria</taxon>
        <taxon>Bacillati</taxon>
        <taxon>Bacillota</taxon>
        <taxon>Clostridia</taxon>
        <taxon>Eubacteriales</taxon>
        <taxon>Clostridiaceae</taxon>
        <taxon>Clostridium</taxon>
    </lineage>
</organism>
<evidence type="ECO:0000256" key="3">
    <source>
        <dbReference type="ARBA" id="ARBA00022679"/>
    </source>
</evidence>
<proteinExistence type="predicted"/>
<dbReference type="PANTHER" id="PTHR11669">
    <property type="entry name" value="REPLICATION FACTOR C / DNA POLYMERASE III GAMMA-TAU SUBUNIT"/>
    <property type="match status" value="1"/>
</dbReference>
<evidence type="ECO:0000256" key="5">
    <source>
        <dbReference type="ARBA" id="ARBA00022705"/>
    </source>
</evidence>
<dbReference type="PANTHER" id="PTHR11669:SF8">
    <property type="entry name" value="DNA POLYMERASE III SUBUNIT DELTA"/>
    <property type="match status" value="1"/>
</dbReference>
<dbReference type="Gene3D" id="3.40.50.300">
    <property type="entry name" value="P-loop containing nucleotide triphosphate hydrolases"/>
    <property type="match status" value="1"/>
</dbReference>
<keyword evidence="6" id="KW-0239">DNA-directed DNA polymerase</keyword>
<reference evidence="9 10" key="1">
    <citation type="submission" date="2024-11" db="EMBL/GenBank/DDBJ databases">
        <authorList>
            <person name="Heng Y.C."/>
            <person name="Lim A.C.H."/>
            <person name="Lee J.K.Y."/>
            <person name="Kittelmann S."/>
        </authorList>
    </citation>
    <scope>NUCLEOTIDE SEQUENCE [LARGE SCALE GENOMIC DNA]</scope>
    <source>
        <strain evidence="9 10">WILCCON 0185</strain>
    </source>
</reference>
<evidence type="ECO:0000256" key="7">
    <source>
        <dbReference type="ARBA" id="ARBA00049244"/>
    </source>
</evidence>
<dbReference type="InterPro" id="IPR008921">
    <property type="entry name" value="DNA_pol3_clamp-load_cplx_C"/>
</dbReference>
<sequence>MSFNQIVGHESIKKQIETSIRKGMFSHAHLIIGEDGIGKSILARNIGLSILEKEVDREYADLIEYRVPSNKQSMGIKDVTGKIMVEIYKKPYEGDKKVIIIYEADKMTVDAQNAFLKTIEEPPKGVFIILLCENLQAILETIRSRCQIHKLERLNFAEMKYYLNNRYPMLKDEEIKRIIAFSDGIPGRADRFIEDEEFKEIRNLAINLLIDVNNKDTTEFLKYEQQLLRYKNNSQEILTWILACIRDAMVYKETGSSELIISQDKIQRIKDMAAMFSFNRLNDIIYIVNETRQKLDRNVNPSLSYTNMLLKFLDT</sequence>
<dbReference type="InterPro" id="IPR027417">
    <property type="entry name" value="P-loop_NTPase"/>
</dbReference>
<dbReference type="RefSeq" id="WP_406770059.1">
    <property type="nucleotide sequence ID" value="NZ_JBJHZZ010000008.1"/>
</dbReference>
<accession>A0ABW8T4Z2</accession>
<dbReference type="Pfam" id="PF13177">
    <property type="entry name" value="DNA_pol3_delta2"/>
    <property type="match status" value="1"/>
</dbReference>
<comment type="catalytic activity">
    <reaction evidence="7">
        <text>DNA(n) + a 2'-deoxyribonucleoside 5'-triphosphate = DNA(n+1) + diphosphate</text>
        <dbReference type="Rhea" id="RHEA:22508"/>
        <dbReference type="Rhea" id="RHEA-COMP:17339"/>
        <dbReference type="Rhea" id="RHEA-COMP:17340"/>
        <dbReference type="ChEBI" id="CHEBI:33019"/>
        <dbReference type="ChEBI" id="CHEBI:61560"/>
        <dbReference type="ChEBI" id="CHEBI:173112"/>
        <dbReference type="EC" id="2.7.7.7"/>
    </reaction>
</comment>
<dbReference type="InterPro" id="IPR015199">
    <property type="entry name" value="DNA_pol_III_delta_C"/>
</dbReference>
<keyword evidence="4 9" id="KW-0548">Nucleotidyltransferase</keyword>
<dbReference type="SUPFAM" id="SSF48019">
    <property type="entry name" value="post-AAA+ oligomerization domain-like"/>
    <property type="match status" value="1"/>
</dbReference>
<keyword evidence="10" id="KW-1185">Reference proteome</keyword>
<evidence type="ECO:0000256" key="4">
    <source>
        <dbReference type="ARBA" id="ARBA00022695"/>
    </source>
</evidence>